<sequence length="68" mass="8018">MKNIHENVTIFVLLSIFVAICSFTNKIQQKDAITGKWQEESKVKTIEIYKANDEYFWKILTNKHQDKG</sequence>
<accession>A0ABS1BNM6</accession>
<organism evidence="1 2">
    <name type="scientific">Pedobacter segetis</name>
    <dbReference type="NCBI Taxonomy" id="2793069"/>
    <lineage>
        <taxon>Bacteria</taxon>
        <taxon>Pseudomonadati</taxon>
        <taxon>Bacteroidota</taxon>
        <taxon>Sphingobacteriia</taxon>
        <taxon>Sphingobacteriales</taxon>
        <taxon>Sphingobacteriaceae</taxon>
        <taxon>Pedobacter</taxon>
    </lineage>
</organism>
<dbReference type="Proteomes" id="UP000660024">
    <property type="component" value="Unassembled WGS sequence"/>
</dbReference>
<proteinExistence type="predicted"/>
<evidence type="ECO:0000313" key="1">
    <source>
        <dbReference type="EMBL" id="MBK0384495.1"/>
    </source>
</evidence>
<evidence type="ECO:0000313" key="2">
    <source>
        <dbReference type="Proteomes" id="UP000660024"/>
    </source>
</evidence>
<name>A0ABS1BNM6_9SPHI</name>
<gene>
    <name evidence="1" type="ORF">I5M32_16130</name>
</gene>
<comment type="caution">
    <text evidence="1">The sequence shown here is derived from an EMBL/GenBank/DDBJ whole genome shotgun (WGS) entry which is preliminary data.</text>
</comment>
<dbReference type="RefSeq" id="WP_200588177.1">
    <property type="nucleotide sequence ID" value="NZ_JAEHFY010000037.1"/>
</dbReference>
<keyword evidence="2" id="KW-1185">Reference proteome</keyword>
<protein>
    <submittedName>
        <fullName evidence="1">Uncharacterized protein</fullName>
    </submittedName>
</protein>
<reference evidence="1 2" key="1">
    <citation type="submission" date="2020-12" db="EMBL/GenBank/DDBJ databases">
        <title>Bacterial novel species Pedobacter sp. SD-b isolated from soil.</title>
        <authorList>
            <person name="Jung H.-Y."/>
        </authorList>
    </citation>
    <scope>NUCLEOTIDE SEQUENCE [LARGE SCALE GENOMIC DNA]</scope>
    <source>
        <strain evidence="1 2">SD-b</strain>
    </source>
</reference>
<dbReference type="EMBL" id="JAEHFY010000037">
    <property type="protein sequence ID" value="MBK0384495.1"/>
    <property type="molecule type" value="Genomic_DNA"/>
</dbReference>